<dbReference type="Proteomes" id="UP000565715">
    <property type="component" value="Unassembled WGS sequence"/>
</dbReference>
<dbReference type="Gene3D" id="1.10.10.60">
    <property type="entry name" value="Homeodomain-like"/>
    <property type="match status" value="1"/>
</dbReference>
<dbReference type="InterPro" id="IPR004111">
    <property type="entry name" value="Repressor_TetR_C"/>
</dbReference>
<dbReference type="PANTHER" id="PTHR30055">
    <property type="entry name" value="HTH-TYPE TRANSCRIPTIONAL REGULATOR RUTR"/>
    <property type="match status" value="1"/>
</dbReference>
<feature type="DNA-binding region" description="H-T-H motif" evidence="4">
    <location>
        <begin position="71"/>
        <end position="90"/>
    </location>
</feature>
<accession>A0A846XBT6</accession>
<dbReference type="PANTHER" id="PTHR30055:SF151">
    <property type="entry name" value="TRANSCRIPTIONAL REGULATORY PROTEIN"/>
    <property type="match status" value="1"/>
</dbReference>
<keyword evidence="8" id="KW-1185">Reference proteome</keyword>
<dbReference type="InterPro" id="IPR050109">
    <property type="entry name" value="HTH-type_TetR-like_transc_reg"/>
</dbReference>
<organism evidence="7 8">
    <name type="scientific">Nocardia speluncae</name>
    <dbReference type="NCBI Taxonomy" id="419477"/>
    <lineage>
        <taxon>Bacteria</taxon>
        <taxon>Bacillati</taxon>
        <taxon>Actinomycetota</taxon>
        <taxon>Actinomycetes</taxon>
        <taxon>Mycobacteriales</taxon>
        <taxon>Nocardiaceae</taxon>
        <taxon>Nocardia</taxon>
    </lineage>
</organism>
<dbReference type="RefSeq" id="WP_084470664.1">
    <property type="nucleotide sequence ID" value="NZ_JAAXOO010000001.1"/>
</dbReference>
<dbReference type="SUPFAM" id="SSF48498">
    <property type="entry name" value="Tetracyclin repressor-like, C-terminal domain"/>
    <property type="match status" value="1"/>
</dbReference>
<sequence>MDGYSRRAPASSREGSAGRPADSARTLLELLWRHSLPPRKGGRGPRQTVSVDDVVTAAIRLADREGYDKVSIRAVAAELGLRPMSLYTYVPSKDALTALMVDAVAAADAPLPTELPARERLAAVARQVRDEFLAHPWLLEVPSWRMVLGPGRMRRYEQQLAAVARIGLDDPGMDRVISVLTQFATGNARTALAAAGSTREQSDADWWETYGPLLTEVMPAAEYPLSTRVGAAVGELYQAPGDPAGDFEYGLARLIDAILPT</sequence>
<reference evidence="7 8" key="1">
    <citation type="submission" date="2020-04" db="EMBL/GenBank/DDBJ databases">
        <title>MicrobeNet Type strains.</title>
        <authorList>
            <person name="Nicholson A.C."/>
        </authorList>
    </citation>
    <scope>NUCLEOTIDE SEQUENCE [LARGE SCALE GENOMIC DNA]</scope>
    <source>
        <strain evidence="7 8">DSM 45078</strain>
    </source>
</reference>
<dbReference type="GO" id="GO:0000976">
    <property type="term" value="F:transcription cis-regulatory region binding"/>
    <property type="evidence" value="ECO:0007669"/>
    <property type="project" value="TreeGrafter"/>
</dbReference>
<evidence type="ECO:0000256" key="5">
    <source>
        <dbReference type="SAM" id="MobiDB-lite"/>
    </source>
</evidence>
<dbReference type="InterPro" id="IPR036271">
    <property type="entry name" value="Tet_transcr_reg_TetR-rel_C_sf"/>
</dbReference>
<dbReference type="GO" id="GO:0045892">
    <property type="term" value="P:negative regulation of DNA-templated transcription"/>
    <property type="evidence" value="ECO:0007669"/>
    <property type="project" value="InterPro"/>
</dbReference>
<dbReference type="Pfam" id="PF02909">
    <property type="entry name" value="TetR_C_1"/>
    <property type="match status" value="1"/>
</dbReference>
<dbReference type="AlphaFoldDB" id="A0A846XBT6"/>
<evidence type="ECO:0000313" key="8">
    <source>
        <dbReference type="Proteomes" id="UP000565715"/>
    </source>
</evidence>
<dbReference type="Pfam" id="PF00440">
    <property type="entry name" value="TetR_N"/>
    <property type="match status" value="1"/>
</dbReference>
<evidence type="ECO:0000313" key="7">
    <source>
        <dbReference type="EMBL" id="NKY32855.1"/>
    </source>
</evidence>
<comment type="caution">
    <text evidence="7">The sequence shown here is derived from an EMBL/GenBank/DDBJ whole genome shotgun (WGS) entry which is preliminary data.</text>
</comment>
<evidence type="ECO:0000256" key="4">
    <source>
        <dbReference type="PROSITE-ProRule" id="PRU00335"/>
    </source>
</evidence>
<evidence type="ECO:0000256" key="2">
    <source>
        <dbReference type="ARBA" id="ARBA00023125"/>
    </source>
</evidence>
<keyword evidence="2 4" id="KW-0238">DNA-binding</keyword>
<dbReference type="SUPFAM" id="SSF46689">
    <property type="entry name" value="Homeodomain-like"/>
    <property type="match status" value="1"/>
</dbReference>
<dbReference type="EMBL" id="JAAXOO010000001">
    <property type="protein sequence ID" value="NKY32855.1"/>
    <property type="molecule type" value="Genomic_DNA"/>
</dbReference>
<evidence type="ECO:0000256" key="3">
    <source>
        <dbReference type="ARBA" id="ARBA00023163"/>
    </source>
</evidence>
<evidence type="ECO:0000256" key="1">
    <source>
        <dbReference type="ARBA" id="ARBA00023015"/>
    </source>
</evidence>
<gene>
    <name evidence="7" type="ORF">HGA13_07170</name>
</gene>
<name>A0A846XBT6_9NOCA</name>
<feature type="domain" description="HTH tetR-type" evidence="6">
    <location>
        <begin position="48"/>
        <end position="108"/>
    </location>
</feature>
<protein>
    <submittedName>
        <fullName evidence="7">TetR/AcrR family transcriptional regulator</fullName>
    </submittedName>
</protein>
<dbReference type="InterPro" id="IPR001647">
    <property type="entry name" value="HTH_TetR"/>
</dbReference>
<dbReference type="GO" id="GO:0003700">
    <property type="term" value="F:DNA-binding transcription factor activity"/>
    <property type="evidence" value="ECO:0007669"/>
    <property type="project" value="TreeGrafter"/>
</dbReference>
<dbReference type="InterPro" id="IPR009057">
    <property type="entry name" value="Homeodomain-like_sf"/>
</dbReference>
<proteinExistence type="predicted"/>
<evidence type="ECO:0000259" key="6">
    <source>
        <dbReference type="PROSITE" id="PS50977"/>
    </source>
</evidence>
<dbReference type="PROSITE" id="PS50977">
    <property type="entry name" value="HTH_TETR_2"/>
    <property type="match status" value="1"/>
</dbReference>
<keyword evidence="1" id="KW-0805">Transcription regulation</keyword>
<keyword evidence="3" id="KW-0804">Transcription</keyword>
<feature type="region of interest" description="Disordered" evidence="5">
    <location>
        <begin position="1"/>
        <end position="22"/>
    </location>
</feature>
<dbReference type="Gene3D" id="1.10.357.10">
    <property type="entry name" value="Tetracycline Repressor, domain 2"/>
    <property type="match status" value="1"/>
</dbReference>